<dbReference type="InterPro" id="IPR010982">
    <property type="entry name" value="Lambda_DNA-bd_dom_sf"/>
</dbReference>
<dbReference type="CDD" id="cd00093">
    <property type="entry name" value="HTH_XRE"/>
    <property type="match status" value="1"/>
</dbReference>
<evidence type="ECO:0000313" key="3">
    <source>
        <dbReference type="Proteomes" id="UP000622860"/>
    </source>
</evidence>
<protein>
    <recommendedName>
        <fullName evidence="1">HTH cro/C1-type domain-containing protein</fullName>
    </recommendedName>
</protein>
<organism evidence="2 3">
    <name type="scientific">Virgibacillus oceani</name>
    <dbReference type="NCBI Taxonomy" id="1479511"/>
    <lineage>
        <taxon>Bacteria</taxon>
        <taxon>Bacillati</taxon>
        <taxon>Bacillota</taxon>
        <taxon>Bacilli</taxon>
        <taxon>Bacillales</taxon>
        <taxon>Bacillaceae</taxon>
        <taxon>Virgibacillus</taxon>
    </lineage>
</organism>
<dbReference type="Proteomes" id="UP000622860">
    <property type="component" value="Unassembled WGS sequence"/>
</dbReference>
<dbReference type="Pfam" id="PF01381">
    <property type="entry name" value="HTH_3"/>
    <property type="match status" value="1"/>
</dbReference>
<dbReference type="RefSeq" id="WP_188455685.1">
    <property type="nucleotide sequence ID" value="NZ_BMFR01000010.1"/>
</dbReference>
<dbReference type="InterPro" id="IPR001387">
    <property type="entry name" value="Cro/C1-type_HTH"/>
</dbReference>
<reference evidence="2" key="1">
    <citation type="journal article" date="2014" name="Int. J. Syst. Evol. Microbiol.">
        <title>Complete genome sequence of Corynebacterium casei LMG S-19264T (=DSM 44701T), isolated from a smear-ripened cheese.</title>
        <authorList>
            <consortium name="US DOE Joint Genome Institute (JGI-PGF)"/>
            <person name="Walter F."/>
            <person name="Albersmeier A."/>
            <person name="Kalinowski J."/>
            <person name="Ruckert C."/>
        </authorList>
    </citation>
    <scope>NUCLEOTIDE SEQUENCE</scope>
    <source>
        <strain evidence="2">CGMCC 1.12754</strain>
    </source>
</reference>
<proteinExistence type="predicted"/>
<dbReference type="GO" id="GO:0003677">
    <property type="term" value="F:DNA binding"/>
    <property type="evidence" value="ECO:0007669"/>
    <property type="project" value="InterPro"/>
</dbReference>
<gene>
    <name evidence="2" type="ORF">GCM10011398_24620</name>
</gene>
<dbReference type="PROSITE" id="PS50943">
    <property type="entry name" value="HTH_CROC1"/>
    <property type="match status" value="1"/>
</dbReference>
<dbReference type="EMBL" id="BMFR01000010">
    <property type="protein sequence ID" value="GGG78451.1"/>
    <property type="molecule type" value="Genomic_DNA"/>
</dbReference>
<comment type="caution">
    <text evidence="2">The sequence shown here is derived from an EMBL/GenBank/DDBJ whole genome shotgun (WGS) entry which is preliminary data.</text>
</comment>
<evidence type="ECO:0000259" key="1">
    <source>
        <dbReference type="PROSITE" id="PS50943"/>
    </source>
</evidence>
<dbReference type="AlphaFoldDB" id="A0A917HGG4"/>
<dbReference type="SUPFAM" id="SSF47413">
    <property type="entry name" value="lambda repressor-like DNA-binding domains"/>
    <property type="match status" value="1"/>
</dbReference>
<evidence type="ECO:0000313" key="2">
    <source>
        <dbReference type="EMBL" id="GGG78451.1"/>
    </source>
</evidence>
<feature type="domain" description="HTH cro/C1-type" evidence="1">
    <location>
        <begin position="3"/>
        <end position="35"/>
    </location>
</feature>
<accession>A0A917HGG4</accession>
<name>A0A917HGG4_9BACI</name>
<dbReference type="Gene3D" id="1.10.260.40">
    <property type="entry name" value="lambda repressor-like DNA-binding domains"/>
    <property type="match status" value="1"/>
</dbReference>
<reference evidence="2" key="2">
    <citation type="submission" date="2020-09" db="EMBL/GenBank/DDBJ databases">
        <authorList>
            <person name="Sun Q."/>
            <person name="Zhou Y."/>
        </authorList>
    </citation>
    <scope>NUCLEOTIDE SEQUENCE</scope>
    <source>
        <strain evidence="2">CGMCC 1.12754</strain>
    </source>
</reference>
<keyword evidence="3" id="KW-1185">Reference proteome</keyword>
<sequence length="43" mass="4985">MKRIEKGLSIEKLANISGLNDKNIGRIERGEKLPTTFYHEIRD</sequence>